<comment type="caution">
    <text evidence="1">The sequence shown here is derived from an EMBL/GenBank/DDBJ whole genome shotgun (WGS) entry which is preliminary data.</text>
</comment>
<protein>
    <submittedName>
        <fullName evidence="1">Uncharacterized protein</fullName>
    </submittedName>
</protein>
<proteinExistence type="predicted"/>
<dbReference type="Pfam" id="PF20449">
    <property type="entry name" value="DUF6706"/>
    <property type="match status" value="1"/>
</dbReference>
<dbReference type="InterPro" id="IPR046552">
    <property type="entry name" value="DUF6706"/>
</dbReference>
<gene>
    <name evidence="1" type="ORF">F3F73_03145</name>
</gene>
<reference evidence="1 2" key="1">
    <citation type="journal article" date="2019" name="Nat. Med.">
        <title>A library of human gut bacterial isolates paired with longitudinal multiomics data enables mechanistic microbiome research.</title>
        <authorList>
            <person name="Poyet M."/>
            <person name="Groussin M."/>
            <person name="Gibbons S.M."/>
            <person name="Avila-Pacheco J."/>
            <person name="Jiang X."/>
            <person name="Kearney S.M."/>
            <person name="Perrotta A.R."/>
            <person name="Berdy B."/>
            <person name="Zhao S."/>
            <person name="Lieberman T.D."/>
            <person name="Swanson P.K."/>
            <person name="Smith M."/>
            <person name="Roesemann S."/>
            <person name="Alexander J.E."/>
            <person name="Rich S.A."/>
            <person name="Livny J."/>
            <person name="Vlamakis H."/>
            <person name="Clish C."/>
            <person name="Bullock K."/>
            <person name="Deik A."/>
            <person name="Scott J."/>
            <person name="Pierce K.A."/>
            <person name="Xavier R.J."/>
            <person name="Alm E.J."/>
        </authorList>
    </citation>
    <scope>NUCLEOTIDE SEQUENCE [LARGE SCALE GENOMIC DNA]</scope>
    <source>
        <strain evidence="1 2">BIOML-A10</strain>
    </source>
</reference>
<accession>A0A7J4XN39</accession>
<dbReference type="EMBL" id="VWMK01000002">
    <property type="protein sequence ID" value="KAA3769431.1"/>
    <property type="molecule type" value="Genomic_DNA"/>
</dbReference>
<dbReference type="AlphaFoldDB" id="A0A7J4XN39"/>
<evidence type="ECO:0000313" key="1">
    <source>
        <dbReference type="EMBL" id="KAA3769431.1"/>
    </source>
</evidence>
<dbReference type="RefSeq" id="WP_130058617.1">
    <property type="nucleotide sequence ID" value="NZ_JADNPJ010000002.1"/>
</dbReference>
<dbReference type="Proteomes" id="UP000422221">
    <property type="component" value="Unassembled WGS sequence"/>
</dbReference>
<sequence length="108" mass="11920">MTNLDAIRALCTKICTGFYPDKNVLEFTLIDNGIEATDPYKPKNAKLVKLAIGIVKGMVENSHSESGISDSWDREAIEKNIASICKEYGMDSSEFVEEPSVSDGSNQW</sequence>
<evidence type="ECO:0000313" key="2">
    <source>
        <dbReference type="Proteomes" id="UP000422221"/>
    </source>
</evidence>
<name>A0A7J4XN39_9BACE</name>
<organism evidence="1 2">
    <name type="scientific">Bacteroides salyersiae</name>
    <dbReference type="NCBI Taxonomy" id="291644"/>
    <lineage>
        <taxon>Bacteria</taxon>
        <taxon>Pseudomonadati</taxon>
        <taxon>Bacteroidota</taxon>
        <taxon>Bacteroidia</taxon>
        <taxon>Bacteroidales</taxon>
        <taxon>Bacteroidaceae</taxon>
        <taxon>Bacteroides</taxon>
    </lineage>
</organism>